<dbReference type="CDD" id="cd19411">
    <property type="entry name" value="MCP2201-like_sensor"/>
    <property type="match status" value="1"/>
</dbReference>
<keyword evidence="10" id="KW-1185">Reference proteome</keyword>
<dbReference type="GO" id="GO:0005886">
    <property type="term" value="C:plasma membrane"/>
    <property type="evidence" value="ECO:0007669"/>
    <property type="project" value="TreeGrafter"/>
</dbReference>
<evidence type="ECO:0000259" key="7">
    <source>
        <dbReference type="PROSITE" id="PS50111"/>
    </source>
</evidence>
<evidence type="ECO:0000259" key="8">
    <source>
        <dbReference type="PROSITE" id="PS50885"/>
    </source>
</evidence>
<sequence>MSVPLIATDRHRIPSIRSHRRSPAFASRRTALPTMMFFRNLKLAHKLLASFIALLLLTAGLGLFSVVQLDRVNRTATDLAHHWMPAERVIMEMRYQLQRYRSQTMQHVLATSMDEMAIYDKSMPALWSELLKNHQAFERYANTARERELMAGIKDDLGQYAQHTAKIVDLSHALRTEEASEVLRGDSVKTSRAINTKLDELLKINAQGIEDANQAGDDIFTAARWWVIALLAGAVLFGLGMALLIARSVARPLQQAVSLAQAVAAGDLGSRIEVHGKDETGQLLQALQHMNESLQRIVGQVRQGTDSIATASGQIASGNQDLSARTEEQASSLEQTAASMEELTSTVKQNGANAQQANQLAAAASQVAVRGGSAVAQVVQTMSAINDASRKIVDIIGVIDSIAFQTNILALNAAVEAARAGDQGRGFAVVASEVRTLAQRSAAAAKEIKQLIDDSVGKVEEGSAQVDSAGKTMEEIVASVRRVTDIMGEISAASHEQTAGIEQVNQAVTQMDQMTQQNAALVEESAAATGALQAQAKALAEVVSVFKLSPSAGMLGSSRGVNHAAAVAAPRHAPTAPRPHLAPSAPKRAVPARASAALPSVTGAAGATPAPAGAARPAQPAQPARPAVTASAKAKAKAASTASDDDWETF</sequence>
<dbReference type="Pfam" id="PF12729">
    <property type="entry name" value="4HB_MCP_1"/>
    <property type="match status" value="1"/>
</dbReference>
<dbReference type="PANTHER" id="PTHR43531">
    <property type="entry name" value="PROTEIN ICFG"/>
    <property type="match status" value="1"/>
</dbReference>
<dbReference type="InterPro" id="IPR004089">
    <property type="entry name" value="MCPsignal_dom"/>
</dbReference>
<dbReference type="GO" id="GO:0004888">
    <property type="term" value="F:transmembrane signaling receptor activity"/>
    <property type="evidence" value="ECO:0007669"/>
    <property type="project" value="InterPro"/>
</dbReference>
<dbReference type="InterPro" id="IPR051310">
    <property type="entry name" value="MCP_chemotaxis"/>
</dbReference>
<dbReference type="FunFam" id="1.10.287.950:FF:000001">
    <property type="entry name" value="Methyl-accepting chemotaxis sensory transducer"/>
    <property type="match status" value="1"/>
</dbReference>
<dbReference type="InterPro" id="IPR024478">
    <property type="entry name" value="HlyB_4HB_MCP"/>
</dbReference>
<keyword evidence="6" id="KW-0472">Membrane</keyword>
<dbReference type="EMBL" id="CP000884">
    <property type="protein sequence ID" value="ABX35904.1"/>
    <property type="molecule type" value="Genomic_DNA"/>
</dbReference>
<evidence type="ECO:0000256" key="1">
    <source>
        <dbReference type="ARBA" id="ARBA00004370"/>
    </source>
</evidence>
<reference evidence="10" key="2">
    <citation type="submission" date="2007-11" db="EMBL/GenBank/DDBJ databases">
        <title>Complete sequence of Delftia acidovorans DSM 14801 / SPH-1.</title>
        <authorList>
            <person name="Copeland A."/>
            <person name="Lucas S."/>
            <person name="Lapidus A."/>
            <person name="Barry K."/>
            <person name="Glavina del Rio T."/>
            <person name="Dalin E."/>
            <person name="Tice H."/>
            <person name="Pitluck S."/>
            <person name="Lowry S."/>
            <person name="Clum A."/>
            <person name="Schmutz J."/>
            <person name="Larimer F."/>
            <person name="Land M."/>
            <person name="Hauser L."/>
            <person name="Kyrpides N."/>
            <person name="Kim E."/>
            <person name="Schleheck D."/>
            <person name="Richardson P."/>
        </authorList>
    </citation>
    <scope>NUCLEOTIDE SEQUENCE [LARGE SCALE GENOMIC DNA]</scope>
    <source>
        <strain evidence="10">DSM 14801 / SPH-1</strain>
    </source>
</reference>
<feature type="region of interest" description="Disordered" evidence="5">
    <location>
        <begin position="570"/>
        <end position="650"/>
    </location>
</feature>
<dbReference type="HOGENOM" id="CLU_000445_107_16_4"/>
<name>A9BW88_DELAS</name>
<dbReference type="PROSITE" id="PS50885">
    <property type="entry name" value="HAMP"/>
    <property type="match status" value="1"/>
</dbReference>
<dbReference type="CDD" id="cd11386">
    <property type="entry name" value="MCP_signal"/>
    <property type="match status" value="1"/>
</dbReference>
<dbReference type="Proteomes" id="UP000000784">
    <property type="component" value="Chromosome"/>
</dbReference>
<reference evidence="9 10" key="1">
    <citation type="journal article" date="2004" name="Appl. Environ. Microbiol.">
        <title>Mineralization of individual congeners of linear alkylbenzenesulfonate by defined pairs of heterotrophic bacteria.</title>
        <authorList>
            <person name="Schleheck D."/>
            <person name="Knepper T.P."/>
            <person name="Fischer K."/>
            <person name="Cook A.M."/>
        </authorList>
    </citation>
    <scope>NUCLEOTIDE SEQUENCE [LARGE SCALE GENOMIC DNA]</scope>
    <source>
        <strain evidence="10">DSM 14801 / SPH-1</strain>
    </source>
</reference>
<feature type="transmembrane region" description="Helical" evidence="6">
    <location>
        <begin position="225"/>
        <end position="246"/>
    </location>
</feature>
<keyword evidence="4" id="KW-0807">Transducer</keyword>
<feature type="domain" description="HAMP" evidence="8">
    <location>
        <begin position="247"/>
        <end position="299"/>
    </location>
</feature>
<dbReference type="SUPFAM" id="SSF58104">
    <property type="entry name" value="Methyl-accepting chemotaxis protein (MCP) signaling domain"/>
    <property type="match status" value="1"/>
</dbReference>
<feature type="compositionally biased region" description="Low complexity" evidence="5">
    <location>
        <begin position="601"/>
        <end position="642"/>
    </location>
</feature>
<organism evidence="9 10">
    <name type="scientific">Delftia acidovorans (strain DSM 14801 / SPH-1)</name>
    <dbReference type="NCBI Taxonomy" id="398578"/>
    <lineage>
        <taxon>Bacteria</taxon>
        <taxon>Pseudomonadati</taxon>
        <taxon>Pseudomonadota</taxon>
        <taxon>Betaproteobacteria</taxon>
        <taxon>Burkholderiales</taxon>
        <taxon>Comamonadaceae</taxon>
        <taxon>Delftia</taxon>
    </lineage>
</organism>
<feature type="compositionally biased region" description="Low complexity" evidence="5">
    <location>
        <begin position="570"/>
        <end position="583"/>
    </location>
</feature>
<dbReference type="CDD" id="cd06225">
    <property type="entry name" value="HAMP"/>
    <property type="match status" value="1"/>
</dbReference>
<dbReference type="GO" id="GO:0006935">
    <property type="term" value="P:chemotaxis"/>
    <property type="evidence" value="ECO:0007669"/>
    <property type="project" value="InterPro"/>
</dbReference>
<evidence type="ECO:0000256" key="5">
    <source>
        <dbReference type="SAM" id="MobiDB-lite"/>
    </source>
</evidence>
<keyword evidence="6" id="KW-1133">Transmembrane helix</keyword>
<dbReference type="SMART" id="SM00283">
    <property type="entry name" value="MA"/>
    <property type="match status" value="1"/>
</dbReference>
<proteinExistence type="inferred from homology"/>
<comment type="subcellular location">
    <subcellularLocation>
        <location evidence="1">Membrane</location>
    </subcellularLocation>
</comment>
<dbReference type="Pfam" id="PF00015">
    <property type="entry name" value="MCPsignal"/>
    <property type="match status" value="1"/>
</dbReference>
<dbReference type="InterPro" id="IPR047347">
    <property type="entry name" value="YvaQ-like_sensor"/>
</dbReference>
<dbReference type="InterPro" id="IPR003660">
    <property type="entry name" value="HAMP_dom"/>
</dbReference>
<evidence type="ECO:0000256" key="2">
    <source>
        <dbReference type="ARBA" id="ARBA00022481"/>
    </source>
</evidence>
<evidence type="ECO:0000256" key="4">
    <source>
        <dbReference type="PROSITE-ProRule" id="PRU00284"/>
    </source>
</evidence>
<dbReference type="KEGG" id="dac:Daci_3266"/>
<evidence type="ECO:0000256" key="3">
    <source>
        <dbReference type="ARBA" id="ARBA00029447"/>
    </source>
</evidence>
<protein>
    <submittedName>
        <fullName evidence="9">Methyl-accepting chemotaxis sensory transducer</fullName>
    </submittedName>
</protein>
<dbReference type="GO" id="GO:0007165">
    <property type="term" value="P:signal transduction"/>
    <property type="evidence" value="ECO:0007669"/>
    <property type="project" value="UniProtKB-KW"/>
</dbReference>
<dbReference type="Pfam" id="PF00672">
    <property type="entry name" value="HAMP"/>
    <property type="match status" value="1"/>
</dbReference>
<dbReference type="InterPro" id="IPR004090">
    <property type="entry name" value="Chemotax_Me-accpt_rcpt"/>
</dbReference>
<dbReference type="eggNOG" id="COG0840">
    <property type="taxonomic scope" value="Bacteria"/>
</dbReference>
<accession>A9BW88</accession>
<evidence type="ECO:0000313" key="10">
    <source>
        <dbReference type="Proteomes" id="UP000000784"/>
    </source>
</evidence>
<evidence type="ECO:0000313" key="9">
    <source>
        <dbReference type="EMBL" id="ABX35904.1"/>
    </source>
</evidence>
<evidence type="ECO:0000256" key="6">
    <source>
        <dbReference type="SAM" id="Phobius"/>
    </source>
</evidence>
<feature type="domain" description="Methyl-accepting transducer" evidence="7">
    <location>
        <begin position="304"/>
        <end position="533"/>
    </location>
</feature>
<dbReference type="PANTHER" id="PTHR43531:SF14">
    <property type="entry name" value="METHYL-ACCEPTING CHEMOTAXIS PROTEIN I-RELATED"/>
    <property type="match status" value="1"/>
</dbReference>
<dbReference type="SMART" id="SM00304">
    <property type="entry name" value="HAMP"/>
    <property type="match status" value="1"/>
</dbReference>
<gene>
    <name evidence="9" type="ordered locus">Daci_3266</name>
</gene>
<dbReference type="Gene3D" id="1.10.287.950">
    <property type="entry name" value="Methyl-accepting chemotaxis protein"/>
    <property type="match status" value="1"/>
</dbReference>
<dbReference type="AlphaFoldDB" id="A9BW88"/>
<comment type="similarity">
    <text evidence="3">Belongs to the methyl-accepting chemotaxis (MCP) protein family.</text>
</comment>
<dbReference type="PROSITE" id="PS50111">
    <property type="entry name" value="CHEMOTAXIS_TRANSDUC_2"/>
    <property type="match status" value="1"/>
</dbReference>
<dbReference type="PRINTS" id="PR00260">
    <property type="entry name" value="CHEMTRNSDUCR"/>
</dbReference>
<keyword evidence="6" id="KW-0812">Transmembrane</keyword>
<keyword evidence="2" id="KW-0488">Methylation</keyword>
<dbReference type="STRING" id="398578.Daci_3266"/>